<gene>
    <name evidence="16" type="primary">serB</name>
    <name evidence="16" type="ORF">FF098_008030</name>
    <name evidence="15" type="ORF">GCM10011355_16160</name>
</gene>
<dbReference type="SFLD" id="SFLDF00029">
    <property type="entry name" value="phosphoserine_phosphatase"/>
    <property type="match status" value="1"/>
</dbReference>
<evidence type="ECO:0000256" key="3">
    <source>
        <dbReference type="ARBA" id="ARBA00009184"/>
    </source>
</evidence>
<reference evidence="15" key="1">
    <citation type="journal article" date="2014" name="Int. J. Syst. Evol. Microbiol.">
        <title>Complete genome sequence of Corynebacterium casei LMG S-19264T (=DSM 44701T), isolated from a smear-ripened cheese.</title>
        <authorList>
            <consortium name="US DOE Joint Genome Institute (JGI-PGF)"/>
            <person name="Walter F."/>
            <person name="Albersmeier A."/>
            <person name="Kalinowski J."/>
            <person name="Ruckert C."/>
        </authorList>
    </citation>
    <scope>NUCLEOTIDE SEQUENCE</scope>
    <source>
        <strain evidence="15">CGMCC 1.14984</strain>
    </source>
</reference>
<comment type="similarity">
    <text evidence="3">Belongs to the HAD-like hydrolase superfamily. SerB family.</text>
</comment>
<dbReference type="EMBL" id="VCJR02000001">
    <property type="protein sequence ID" value="NHK27846.1"/>
    <property type="molecule type" value="Genomic_DNA"/>
</dbReference>
<evidence type="ECO:0000313" key="16">
    <source>
        <dbReference type="EMBL" id="NHK27846.1"/>
    </source>
</evidence>
<keyword evidence="6" id="KW-0028">Amino-acid biosynthesis</keyword>
<dbReference type="SFLD" id="SFLDS00003">
    <property type="entry name" value="Haloacid_Dehalogenase"/>
    <property type="match status" value="1"/>
</dbReference>
<evidence type="ECO:0000256" key="1">
    <source>
        <dbReference type="ARBA" id="ARBA00001946"/>
    </source>
</evidence>
<dbReference type="GO" id="GO:0005737">
    <property type="term" value="C:cytoplasm"/>
    <property type="evidence" value="ECO:0007669"/>
    <property type="project" value="TreeGrafter"/>
</dbReference>
<evidence type="ECO:0000313" key="15">
    <source>
        <dbReference type="EMBL" id="GGH96683.1"/>
    </source>
</evidence>
<keyword evidence="9" id="KW-0460">Magnesium</keyword>
<dbReference type="InterPro" id="IPR004469">
    <property type="entry name" value="PSP"/>
</dbReference>
<accession>A0A8J3A3R4</accession>
<evidence type="ECO:0000256" key="4">
    <source>
        <dbReference type="ARBA" id="ARBA00012640"/>
    </source>
</evidence>
<evidence type="ECO:0000256" key="13">
    <source>
        <dbReference type="ARBA" id="ARBA00048523"/>
    </source>
</evidence>
<dbReference type="NCBIfam" id="TIGR01488">
    <property type="entry name" value="HAD-SF-IB"/>
    <property type="match status" value="1"/>
</dbReference>
<comment type="pathway">
    <text evidence="2">Amino-acid biosynthesis; L-serine biosynthesis; L-serine from 3-phospho-D-glycerate: step 3/3.</text>
</comment>
<dbReference type="AlphaFoldDB" id="A0A8J3A3R4"/>
<feature type="active site" description="Nucleophile" evidence="14">
    <location>
        <position position="88"/>
    </location>
</feature>
<evidence type="ECO:0000256" key="11">
    <source>
        <dbReference type="ARBA" id="ARBA00031693"/>
    </source>
</evidence>
<keyword evidence="10" id="KW-0718">Serine biosynthesis</keyword>
<evidence type="ECO:0000256" key="10">
    <source>
        <dbReference type="ARBA" id="ARBA00023299"/>
    </source>
</evidence>
<dbReference type="RefSeq" id="WP_155139126.1">
    <property type="nucleotide sequence ID" value="NZ_BMGZ01000001.1"/>
</dbReference>
<comment type="catalytic activity">
    <reaction evidence="12">
        <text>O-phospho-L-serine + H2O = L-serine + phosphate</text>
        <dbReference type="Rhea" id="RHEA:21208"/>
        <dbReference type="ChEBI" id="CHEBI:15377"/>
        <dbReference type="ChEBI" id="CHEBI:33384"/>
        <dbReference type="ChEBI" id="CHEBI:43474"/>
        <dbReference type="ChEBI" id="CHEBI:57524"/>
        <dbReference type="EC" id="3.1.3.3"/>
    </reaction>
</comment>
<protein>
    <recommendedName>
        <fullName evidence="5">Phosphoserine phosphatase</fullName>
        <ecNumber evidence="4">3.1.3.3</ecNumber>
    </recommendedName>
    <alternativeName>
        <fullName evidence="11">O-phosphoserine phosphohydrolase</fullName>
    </alternativeName>
</protein>
<comment type="catalytic activity">
    <reaction evidence="13">
        <text>O-phospho-D-serine + H2O = D-serine + phosphate</text>
        <dbReference type="Rhea" id="RHEA:24873"/>
        <dbReference type="ChEBI" id="CHEBI:15377"/>
        <dbReference type="ChEBI" id="CHEBI:35247"/>
        <dbReference type="ChEBI" id="CHEBI:43474"/>
        <dbReference type="ChEBI" id="CHEBI:58680"/>
        <dbReference type="EC" id="3.1.3.3"/>
    </reaction>
</comment>
<evidence type="ECO:0000256" key="6">
    <source>
        <dbReference type="ARBA" id="ARBA00022605"/>
    </source>
</evidence>
<evidence type="ECO:0000256" key="8">
    <source>
        <dbReference type="ARBA" id="ARBA00022801"/>
    </source>
</evidence>
<comment type="cofactor">
    <cofactor evidence="1">
        <name>Mg(2+)</name>
        <dbReference type="ChEBI" id="CHEBI:18420"/>
    </cofactor>
</comment>
<dbReference type="PANTHER" id="PTHR43344">
    <property type="entry name" value="PHOSPHOSERINE PHOSPHATASE"/>
    <property type="match status" value="1"/>
</dbReference>
<evidence type="ECO:0000256" key="9">
    <source>
        <dbReference type="ARBA" id="ARBA00022842"/>
    </source>
</evidence>
<dbReference type="EC" id="3.1.3.3" evidence="4"/>
<evidence type="ECO:0000256" key="7">
    <source>
        <dbReference type="ARBA" id="ARBA00022723"/>
    </source>
</evidence>
<dbReference type="Pfam" id="PF12710">
    <property type="entry name" value="HAD"/>
    <property type="match status" value="1"/>
</dbReference>
<proteinExistence type="inferred from homology"/>
<evidence type="ECO:0000256" key="14">
    <source>
        <dbReference type="PIRSR" id="PIRSR604469-1"/>
    </source>
</evidence>
<comment type="caution">
    <text evidence="15">The sequence shown here is derived from an EMBL/GenBank/DDBJ whole genome shotgun (WGS) entry which is preliminary data.</text>
</comment>
<dbReference type="GO" id="GO:0036424">
    <property type="term" value="F:L-phosphoserine phosphatase activity"/>
    <property type="evidence" value="ECO:0007669"/>
    <property type="project" value="InterPro"/>
</dbReference>
<keyword evidence="18" id="KW-1185">Reference proteome</keyword>
<evidence type="ECO:0000256" key="5">
    <source>
        <dbReference type="ARBA" id="ARBA00015196"/>
    </source>
</evidence>
<evidence type="ECO:0000313" key="18">
    <source>
        <dbReference type="Proteomes" id="UP000818603"/>
    </source>
</evidence>
<keyword evidence="7" id="KW-0479">Metal-binding</keyword>
<keyword evidence="8 16" id="KW-0378">Hydrolase</keyword>
<dbReference type="InterPro" id="IPR050582">
    <property type="entry name" value="HAD-like_SerB"/>
</dbReference>
<dbReference type="SFLD" id="SFLDG01136">
    <property type="entry name" value="C1.6:_Phosphoserine_Phosphatas"/>
    <property type="match status" value="1"/>
</dbReference>
<evidence type="ECO:0000256" key="12">
    <source>
        <dbReference type="ARBA" id="ARBA00048138"/>
    </source>
</evidence>
<dbReference type="GO" id="GO:0006564">
    <property type="term" value="P:L-serine biosynthetic process"/>
    <property type="evidence" value="ECO:0007669"/>
    <property type="project" value="UniProtKB-KW"/>
</dbReference>
<dbReference type="InterPro" id="IPR023214">
    <property type="entry name" value="HAD_sf"/>
</dbReference>
<feature type="active site" description="Proton donor" evidence="14">
    <location>
        <position position="90"/>
    </location>
</feature>
<dbReference type="Proteomes" id="UP000818603">
    <property type="component" value="Unassembled WGS sequence"/>
</dbReference>
<reference evidence="15" key="3">
    <citation type="submission" date="2020-09" db="EMBL/GenBank/DDBJ databases">
        <authorList>
            <person name="Sun Q."/>
            <person name="Zhou Y."/>
        </authorList>
    </citation>
    <scope>NUCLEOTIDE SEQUENCE</scope>
    <source>
        <strain evidence="15">CGMCC 1.14984</strain>
    </source>
</reference>
<dbReference type="Proteomes" id="UP000621856">
    <property type="component" value="Unassembled WGS sequence"/>
</dbReference>
<dbReference type="SUPFAM" id="SSF56784">
    <property type="entry name" value="HAD-like"/>
    <property type="match status" value="1"/>
</dbReference>
<organism evidence="15 17">
    <name type="scientific">Aquisalinus luteolus</name>
    <dbReference type="NCBI Taxonomy" id="1566827"/>
    <lineage>
        <taxon>Bacteria</taxon>
        <taxon>Pseudomonadati</taxon>
        <taxon>Pseudomonadota</taxon>
        <taxon>Alphaproteobacteria</taxon>
        <taxon>Parvularculales</taxon>
        <taxon>Parvularculaceae</taxon>
        <taxon>Aquisalinus</taxon>
    </lineage>
</organism>
<reference evidence="16 18" key="2">
    <citation type="submission" date="2020-02" db="EMBL/GenBank/DDBJ databases">
        <title>Genome sequence of Parvularcula flava strain NH6-79.</title>
        <authorList>
            <person name="Abdul Karim M.H."/>
            <person name="Lam M.Q."/>
            <person name="Chen S.J."/>
            <person name="Yahya A."/>
            <person name="Shahir S."/>
            <person name="Shamsir M.S."/>
            <person name="Chong C.S."/>
        </authorList>
    </citation>
    <scope>NUCLEOTIDE SEQUENCE [LARGE SCALE GENOMIC DNA]</scope>
    <source>
        <strain evidence="16 18">NH6-79</strain>
    </source>
</reference>
<dbReference type="PANTHER" id="PTHR43344:SF2">
    <property type="entry name" value="PHOSPHOSERINE PHOSPHATASE"/>
    <property type="match status" value="1"/>
</dbReference>
<dbReference type="Gene3D" id="3.40.50.1000">
    <property type="entry name" value="HAD superfamily/HAD-like"/>
    <property type="match status" value="1"/>
</dbReference>
<dbReference type="GO" id="GO:0000287">
    <property type="term" value="F:magnesium ion binding"/>
    <property type="evidence" value="ECO:0007669"/>
    <property type="project" value="TreeGrafter"/>
</dbReference>
<dbReference type="CDD" id="cd07500">
    <property type="entry name" value="HAD_PSP"/>
    <property type="match status" value="1"/>
</dbReference>
<name>A0A8J3A3R4_9PROT</name>
<sequence>MAHVMTVICDPQKPELTGTAIDEFWAALEMADARPDEVDVLAEGIAADIFFELNEDETLPVIRKQCRGPFDINIQPVKGRARRLLIADMDSTIIQQECLDELAAYAGKKDEISAITARAMRGELDFEGALRERVSMLKGLFVDALEATLSEKITLMPGALELVATMKARGAVTALVSGGFTFFTARIAERVGFDTNQGNRLVIEDGKLTGEVEDPILGKEAKLEALNALCAEHGIEPDRAMAVGDGANDLAMLNAAGAGVALHAKPVVAEAARYRIDHGNLTALLYLQGIRKEQFAG</sequence>
<dbReference type="EMBL" id="BMGZ01000001">
    <property type="protein sequence ID" value="GGH96683.1"/>
    <property type="molecule type" value="Genomic_DNA"/>
</dbReference>
<evidence type="ECO:0000313" key="17">
    <source>
        <dbReference type="Proteomes" id="UP000621856"/>
    </source>
</evidence>
<dbReference type="UniPathway" id="UPA00135">
    <property type="reaction ID" value="UER00198"/>
</dbReference>
<dbReference type="SFLD" id="SFLDG01137">
    <property type="entry name" value="C1.6.1:_Phosphoserine_Phosphat"/>
    <property type="match status" value="1"/>
</dbReference>
<dbReference type="InterPro" id="IPR036412">
    <property type="entry name" value="HAD-like_sf"/>
</dbReference>
<dbReference type="NCBIfam" id="TIGR00338">
    <property type="entry name" value="serB"/>
    <property type="match status" value="1"/>
</dbReference>
<evidence type="ECO:0000256" key="2">
    <source>
        <dbReference type="ARBA" id="ARBA00005135"/>
    </source>
</evidence>